<dbReference type="PANTHER" id="PTHR11709:SF394">
    <property type="entry name" value="FI03373P-RELATED"/>
    <property type="match status" value="1"/>
</dbReference>
<dbReference type="InterPro" id="IPR002355">
    <property type="entry name" value="Cu_oxidase_Cu_BS"/>
</dbReference>
<name>A0A210QHR4_MIZYE</name>
<dbReference type="AlphaFoldDB" id="A0A210QHR4"/>
<dbReference type="SUPFAM" id="SSF49503">
    <property type="entry name" value="Cupredoxins"/>
    <property type="match status" value="3"/>
</dbReference>
<dbReference type="InterPro" id="IPR011707">
    <property type="entry name" value="Cu-oxidase-like_N"/>
</dbReference>
<keyword evidence="12" id="KW-1185">Reference proteome</keyword>
<organism evidence="11 12">
    <name type="scientific">Mizuhopecten yessoensis</name>
    <name type="common">Japanese scallop</name>
    <name type="synonym">Patinopecten yessoensis</name>
    <dbReference type="NCBI Taxonomy" id="6573"/>
    <lineage>
        <taxon>Eukaryota</taxon>
        <taxon>Metazoa</taxon>
        <taxon>Spiralia</taxon>
        <taxon>Lophotrochozoa</taxon>
        <taxon>Mollusca</taxon>
        <taxon>Bivalvia</taxon>
        <taxon>Autobranchia</taxon>
        <taxon>Pteriomorphia</taxon>
        <taxon>Pectinida</taxon>
        <taxon>Pectinoidea</taxon>
        <taxon>Pectinidae</taxon>
        <taxon>Mizuhopecten</taxon>
    </lineage>
</organism>
<feature type="domain" description="Plastocyanin-like" evidence="8">
    <location>
        <begin position="231"/>
        <end position="362"/>
    </location>
</feature>
<dbReference type="GO" id="GO:0005507">
    <property type="term" value="F:copper ion binding"/>
    <property type="evidence" value="ECO:0007669"/>
    <property type="project" value="InterPro"/>
</dbReference>
<evidence type="ECO:0000256" key="1">
    <source>
        <dbReference type="ARBA" id="ARBA00010609"/>
    </source>
</evidence>
<dbReference type="PROSITE" id="PS00079">
    <property type="entry name" value="MULTICOPPER_OXIDASE1"/>
    <property type="match status" value="1"/>
</dbReference>
<evidence type="ECO:0000256" key="5">
    <source>
        <dbReference type="SAM" id="MobiDB-lite"/>
    </source>
</evidence>
<reference evidence="11 12" key="1">
    <citation type="journal article" date="2017" name="Nat. Ecol. Evol.">
        <title>Scallop genome provides insights into evolution of bilaterian karyotype and development.</title>
        <authorList>
            <person name="Wang S."/>
            <person name="Zhang J."/>
            <person name="Jiao W."/>
            <person name="Li J."/>
            <person name="Xun X."/>
            <person name="Sun Y."/>
            <person name="Guo X."/>
            <person name="Huan P."/>
            <person name="Dong B."/>
            <person name="Zhang L."/>
            <person name="Hu X."/>
            <person name="Sun X."/>
            <person name="Wang J."/>
            <person name="Zhao C."/>
            <person name="Wang Y."/>
            <person name="Wang D."/>
            <person name="Huang X."/>
            <person name="Wang R."/>
            <person name="Lv J."/>
            <person name="Li Y."/>
            <person name="Zhang Z."/>
            <person name="Liu B."/>
            <person name="Lu W."/>
            <person name="Hui Y."/>
            <person name="Liang J."/>
            <person name="Zhou Z."/>
            <person name="Hou R."/>
            <person name="Li X."/>
            <person name="Liu Y."/>
            <person name="Li H."/>
            <person name="Ning X."/>
            <person name="Lin Y."/>
            <person name="Zhao L."/>
            <person name="Xing Q."/>
            <person name="Dou J."/>
            <person name="Li Y."/>
            <person name="Mao J."/>
            <person name="Guo H."/>
            <person name="Dou H."/>
            <person name="Li T."/>
            <person name="Mu C."/>
            <person name="Jiang W."/>
            <person name="Fu Q."/>
            <person name="Fu X."/>
            <person name="Miao Y."/>
            <person name="Liu J."/>
            <person name="Yu Q."/>
            <person name="Li R."/>
            <person name="Liao H."/>
            <person name="Li X."/>
            <person name="Kong Y."/>
            <person name="Jiang Z."/>
            <person name="Chourrout D."/>
            <person name="Li R."/>
            <person name="Bao Z."/>
        </authorList>
    </citation>
    <scope>NUCLEOTIDE SEQUENCE [LARGE SCALE GENOMIC DNA]</scope>
    <source>
        <strain evidence="11 12">PY_sf001</strain>
    </source>
</reference>
<evidence type="ECO:0000313" key="12">
    <source>
        <dbReference type="Proteomes" id="UP000242188"/>
    </source>
</evidence>
<proteinExistence type="inferred from homology"/>
<keyword evidence="6" id="KW-0812">Transmembrane</keyword>
<evidence type="ECO:0000256" key="7">
    <source>
        <dbReference type="SAM" id="SignalP"/>
    </source>
</evidence>
<dbReference type="InterPro" id="IPR011706">
    <property type="entry name" value="Cu-oxidase_C"/>
</dbReference>
<dbReference type="InterPro" id="IPR033138">
    <property type="entry name" value="Cu_oxidase_CS"/>
</dbReference>
<dbReference type="CDD" id="cd13858">
    <property type="entry name" value="CuRO_1_tcLCC2_insect_like"/>
    <property type="match status" value="1"/>
</dbReference>
<gene>
    <name evidence="11" type="ORF">KP79_PYT11819</name>
</gene>
<keyword evidence="6" id="KW-0472">Membrane</keyword>
<dbReference type="GO" id="GO:0006826">
    <property type="term" value="P:iron ion transport"/>
    <property type="evidence" value="ECO:0007669"/>
    <property type="project" value="TreeGrafter"/>
</dbReference>
<keyword evidence="3" id="KW-0560">Oxidoreductase</keyword>
<keyword evidence="6" id="KW-1133">Transmembrane helix</keyword>
<feature type="domain" description="Plastocyanin-like" evidence="10">
    <location>
        <begin position="87"/>
        <end position="191"/>
    </location>
</feature>
<keyword evidence="7" id="KW-0732">Signal</keyword>
<sequence length="728" mass="82168">MTVQMGFIIFTIAVLLTFALPSSEYECDKSATLCETTLVIQHRLTMMHPTAQQVFPANGKLYKYDDLTQTTEIPVDEVMTTDGWEDNRLVVVANESLPGPPIIVYEGQRLKVHVINKMTSDTVTIHWHGIPQRRSPWMDGVPFVTQCPILSGQTFTYDFIAEPKGTYWYHSHVGDQRAKGMNGAFIIRERTSVIREQIMTVQDWNHNWGADMDHQKLLLGTFVNRVPEPLRQSVDGGLFDPFYVTSVLINGRSRYYNKSGQHNGAPLSVFHVEKGMDYRFRVIHVGALYPIRISIDNHAITLVASDGYDFQPVEVESFIINPGERYDFIINANQVIGNYWIRAETLEVNAHKSEAVLRYNGADVSQYPLTTRKICTPAERCLVVNCPFTTFPADYYTDCLRFDHLRSSVNNDPAPEPTSLDTFKEHYLNFALPDEVASVNGREFMNPTVSALTQPLEITSTCDNVDCGEEKTCKCTYSLPTTHNDVVQLVLMNMGVGTGDAHPVHLHGYSFYVLKMGYATYNMTTSKFISQNNDIDCRGSGDMTTSLCNDASWRNSSWLGNNVPGLNLINPPRKDTLIIPSGGYAVIRIKADNPGVWLFHCHIQVHGIFGMRMVLNSSYNMHPAPPKSFPVCRDYPSSFREDYVDQHQSGDQDQSTPSVNKVKQIGPDESGYGMKTFWIMFTLMGIIILLLIAYILHVRKQAQHFKKKLESSSEPTKSGKENPVFSKI</sequence>
<dbReference type="PROSITE" id="PS00080">
    <property type="entry name" value="MULTICOPPER_OXIDASE2"/>
    <property type="match status" value="1"/>
</dbReference>
<dbReference type="CDD" id="cd13884">
    <property type="entry name" value="CuRO_2_tcLCC_insect_like"/>
    <property type="match status" value="1"/>
</dbReference>
<dbReference type="InterPro" id="IPR001117">
    <property type="entry name" value="Cu-oxidase_2nd"/>
</dbReference>
<dbReference type="Pfam" id="PF07732">
    <property type="entry name" value="Cu-oxidase_3"/>
    <property type="match status" value="1"/>
</dbReference>
<feature type="region of interest" description="Disordered" evidence="5">
    <location>
        <begin position="707"/>
        <end position="728"/>
    </location>
</feature>
<evidence type="ECO:0000259" key="9">
    <source>
        <dbReference type="Pfam" id="PF07731"/>
    </source>
</evidence>
<evidence type="ECO:0000256" key="4">
    <source>
        <dbReference type="ARBA" id="ARBA00023008"/>
    </source>
</evidence>
<comment type="caution">
    <text evidence="11">The sequence shown here is derived from an EMBL/GenBank/DDBJ whole genome shotgun (WGS) entry which is preliminary data.</text>
</comment>
<dbReference type="InterPro" id="IPR045087">
    <property type="entry name" value="Cu-oxidase_fam"/>
</dbReference>
<dbReference type="CDD" id="cd13905">
    <property type="entry name" value="CuRO_3_tcLLC2_insect_like"/>
    <property type="match status" value="1"/>
</dbReference>
<dbReference type="Gene3D" id="2.60.40.420">
    <property type="entry name" value="Cupredoxins - blue copper proteins"/>
    <property type="match status" value="3"/>
</dbReference>
<evidence type="ECO:0000313" key="11">
    <source>
        <dbReference type="EMBL" id="OWF48328.1"/>
    </source>
</evidence>
<dbReference type="FunFam" id="2.60.40.420:FF:000045">
    <property type="entry name" value="Laccase 2"/>
    <property type="match status" value="1"/>
</dbReference>
<dbReference type="Proteomes" id="UP000242188">
    <property type="component" value="Unassembled WGS sequence"/>
</dbReference>
<evidence type="ECO:0000259" key="10">
    <source>
        <dbReference type="Pfam" id="PF07732"/>
    </source>
</evidence>
<dbReference type="GO" id="GO:0005886">
    <property type="term" value="C:plasma membrane"/>
    <property type="evidence" value="ECO:0007669"/>
    <property type="project" value="TreeGrafter"/>
</dbReference>
<comment type="similarity">
    <text evidence="1">Belongs to the multicopper oxidase family.</text>
</comment>
<feature type="transmembrane region" description="Helical" evidence="6">
    <location>
        <begin position="677"/>
        <end position="698"/>
    </location>
</feature>
<dbReference type="Pfam" id="PF07731">
    <property type="entry name" value="Cu-oxidase_2"/>
    <property type="match status" value="1"/>
</dbReference>
<keyword evidence="2" id="KW-0479">Metal-binding</keyword>
<dbReference type="Pfam" id="PF00394">
    <property type="entry name" value="Cu-oxidase"/>
    <property type="match status" value="1"/>
</dbReference>
<evidence type="ECO:0000256" key="3">
    <source>
        <dbReference type="ARBA" id="ARBA00023002"/>
    </source>
</evidence>
<keyword evidence="4" id="KW-0186">Copper</keyword>
<dbReference type="OrthoDB" id="2121828at2759"/>
<feature type="region of interest" description="Disordered" evidence="5">
    <location>
        <begin position="643"/>
        <end position="665"/>
    </location>
</feature>
<feature type="signal peptide" evidence="7">
    <location>
        <begin position="1"/>
        <end position="19"/>
    </location>
</feature>
<feature type="chain" id="PRO_5012194206" evidence="7">
    <location>
        <begin position="20"/>
        <end position="728"/>
    </location>
</feature>
<feature type="domain" description="Plastocyanin-like" evidence="9">
    <location>
        <begin position="454"/>
        <end position="616"/>
    </location>
</feature>
<protein>
    <submittedName>
        <fullName evidence="11">Laccase-2</fullName>
    </submittedName>
</protein>
<feature type="compositionally biased region" description="Polar residues" evidence="5">
    <location>
        <begin position="651"/>
        <end position="661"/>
    </location>
</feature>
<accession>A0A210QHR4</accession>
<dbReference type="EMBL" id="NEDP02003604">
    <property type="protein sequence ID" value="OWF48328.1"/>
    <property type="molecule type" value="Genomic_DNA"/>
</dbReference>
<evidence type="ECO:0000256" key="6">
    <source>
        <dbReference type="SAM" id="Phobius"/>
    </source>
</evidence>
<evidence type="ECO:0000256" key="2">
    <source>
        <dbReference type="ARBA" id="ARBA00022723"/>
    </source>
</evidence>
<dbReference type="InterPro" id="IPR008972">
    <property type="entry name" value="Cupredoxin"/>
</dbReference>
<evidence type="ECO:0000259" key="8">
    <source>
        <dbReference type="Pfam" id="PF00394"/>
    </source>
</evidence>
<dbReference type="GO" id="GO:0016491">
    <property type="term" value="F:oxidoreductase activity"/>
    <property type="evidence" value="ECO:0007669"/>
    <property type="project" value="UniProtKB-KW"/>
</dbReference>
<dbReference type="PANTHER" id="PTHR11709">
    <property type="entry name" value="MULTI-COPPER OXIDASE"/>
    <property type="match status" value="1"/>
</dbReference>